<dbReference type="Proteomes" id="UP001434337">
    <property type="component" value="Chromosome"/>
</dbReference>
<dbReference type="PROSITE" id="PS00627">
    <property type="entry name" value="GHMP_KINASES_ATP"/>
    <property type="match status" value="1"/>
</dbReference>
<evidence type="ECO:0000256" key="7">
    <source>
        <dbReference type="NCBIfam" id="TIGR00131"/>
    </source>
</evidence>
<organism evidence="11 12">
    <name type="scientific">Propioniciclava soli</name>
    <dbReference type="NCBI Taxonomy" id="2775081"/>
    <lineage>
        <taxon>Bacteria</taxon>
        <taxon>Bacillati</taxon>
        <taxon>Actinomycetota</taxon>
        <taxon>Actinomycetes</taxon>
        <taxon>Propionibacteriales</taxon>
        <taxon>Propionibacteriaceae</taxon>
        <taxon>Propioniciclava</taxon>
    </lineage>
</organism>
<keyword evidence="4" id="KW-0418">Kinase</keyword>
<evidence type="ECO:0000259" key="10">
    <source>
        <dbReference type="Pfam" id="PF10509"/>
    </source>
</evidence>
<dbReference type="PANTHER" id="PTHR10457:SF7">
    <property type="entry name" value="GALACTOKINASE-RELATED"/>
    <property type="match status" value="1"/>
</dbReference>
<dbReference type="InterPro" id="IPR006203">
    <property type="entry name" value="GHMP_knse_ATP-bd_CS"/>
</dbReference>
<reference evidence="11 12" key="1">
    <citation type="journal article" date="2023" name="Environ Microbiome">
        <title>A coral-associated actinobacterium mitigates coral bleaching under heat stress.</title>
        <authorList>
            <person name="Li J."/>
            <person name="Zou Y."/>
            <person name="Li Q."/>
            <person name="Zhang J."/>
            <person name="Bourne D.G."/>
            <person name="Lyu Y."/>
            <person name="Liu C."/>
            <person name="Zhang S."/>
        </authorList>
    </citation>
    <scope>NUCLEOTIDE SEQUENCE [LARGE SCALE GENOMIC DNA]</scope>
    <source>
        <strain evidence="11 12">SCSIO 13291</strain>
    </source>
</reference>
<comment type="similarity">
    <text evidence="1">Belongs to the GHMP kinase family. GalK subfamily.</text>
</comment>
<keyword evidence="6" id="KW-0119">Carbohydrate metabolism</keyword>
<dbReference type="SUPFAM" id="SSF54211">
    <property type="entry name" value="Ribosomal protein S5 domain 2-like"/>
    <property type="match status" value="1"/>
</dbReference>
<dbReference type="PRINTS" id="PR00473">
    <property type="entry name" value="GALCTOKINASE"/>
</dbReference>
<dbReference type="InterPro" id="IPR036554">
    <property type="entry name" value="GHMP_kinase_C_sf"/>
</dbReference>
<dbReference type="InterPro" id="IPR019539">
    <property type="entry name" value="GalKase_N"/>
</dbReference>
<evidence type="ECO:0000313" key="11">
    <source>
        <dbReference type="EMBL" id="WZW97185.1"/>
    </source>
</evidence>
<evidence type="ECO:0000256" key="1">
    <source>
        <dbReference type="ARBA" id="ARBA00006566"/>
    </source>
</evidence>
<dbReference type="Pfam" id="PF10509">
    <property type="entry name" value="GalKase_gal_bdg"/>
    <property type="match status" value="1"/>
</dbReference>
<dbReference type="PRINTS" id="PR00959">
    <property type="entry name" value="MEVGALKINASE"/>
</dbReference>
<dbReference type="GO" id="GO:0004335">
    <property type="term" value="F:galactokinase activity"/>
    <property type="evidence" value="ECO:0007669"/>
    <property type="project" value="UniProtKB-EC"/>
</dbReference>
<accession>A0ABZ3C3H6</accession>
<dbReference type="RefSeq" id="WP_232547725.1">
    <property type="nucleotide sequence ID" value="NZ_CP115965.1"/>
</dbReference>
<dbReference type="EMBL" id="CP115965">
    <property type="protein sequence ID" value="WZW97185.1"/>
    <property type="molecule type" value="Genomic_DNA"/>
</dbReference>
<keyword evidence="2 11" id="KW-0808">Transferase</keyword>
<keyword evidence="6" id="KW-0299">Galactose metabolism</keyword>
<dbReference type="InterPro" id="IPR020568">
    <property type="entry name" value="Ribosomal_Su5_D2-typ_SF"/>
</dbReference>
<evidence type="ECO:0000256" key="4">
    <source>
        <dbReference type="ARBA" id="ARBA00022777"/>
    </source>
</evidence>
<keyword evidence="12" id="KW-1185">Reference proteome</keyword>
<dbReference type="Pfam" id="PF08544">
    <property type="entry name" value="GHMP_kinases_C"/>
    <property type="match status" value="1"/>
</dbReference>
<protein>
    <recommendedName>
        <fullName evidence="7">Galactokinase</fullName>
        <ecNumber evidence="7">2.7.1.6</ecNumber>
    </recommendedName>
</protein>
<evidence type="ECO:0000256" key="3">
    <source>
        <dbReference type="ARBA" id="ARBA00022741"/>
    </source>
</evidence>
<feature type="domain" description="GHMP kinase C-terminal" evidence="9">
    <location>
        <begin position="264"/>
        <end position="339"/>
    </location>
</feature>
<dbReference type="PROSITE" id="PS00106">
    <property type="entry name" value="GALACTOKINASE"/>
    <property type="match status" value="1"/>
</dbReference>
<dbReference type="InterPro" id="IPR006206">
    <property type="entry name" value="Mevalonate/galactokinase"/>
</dbReference>
<dbReference type="Gene3D" id="3.30.230.10">
    <property type="match status" value="1"/>
</dbReference>
<keyword evidence="5" id="KW-0067">ATP-binding</keyword>
<evidence type="ECO:0000259" key="8">
    <source>
        <dbReference type="Pfam" id="PF00288"/>
    </source>
</evidence>
<dbReference type="InterPro" id="IPR013750">
    <property type="entry name" value="GHMP_kinase_C_dom"/>
</dbReference>
<dbReference type="NCBIfam" id="TIGR00131">
    <property type="entry name" value="gal_kin"/>
    <property type="match status" value="1"/>
</dbReference>
<dbReference type="InterPro" id="IPR000705">
    <property type="entry name" value="Galactokinase"/>
</dbReference>
<dbReference type="SUPFAM" id="SSF55060">
    <property type="entry name" value="GHMP Kinase, C-terminal domain"/>
    <property type="match status" value="1"/>
</dbReference>
<evidence type="ECO:0000259" key="9">
    <source>
        <dbReference type="Pfam" id="PF08544"/>
    </source>
</evidence>
<dbReference type="InterPro" id="IPR019741">
    <property type="entry name" value="Galactokinase_CS"/>
</dbReference>
<sequence>MSEPMTGEGALGVAPGRVNLIGEHTDYNDGFVLPIALGARARVRAVPRRDDTVVVSSTQLGETVQLTDLSPTPGQWWGYVAGVVWVLRQRGHATGGVELHLDSRVPLGGGLSSSAAIEAASALALDALWGLGLDADALAEVAQATENDFLGIPTGPMDQRASLWCTAGHALLLDCRTLRGTQVPFALPDDLTLALVDTHSPHVLADGAYGERRAACARAAERLGVTALRDIDDLDAALGRLDDDVLVRRTRHVVGENARVWDAVAALEAADWPRFGALMTASHASMRDDYEITVPTVDQAVDSALASGALGARMTGGGFGGTVLALVPTGAMADFTRRVADDYAARGFDAPSVSTSVAEAGGLELRDAADA</sequence>
<evidence type="ECO:0000256" key="2">
    <source>
        <dbReference type="ARBA" id="ARBA00022679"/>
    </source>
</evidence>
<feature type="domain" description="GHMP kinase N-terminal" evidence="8">
    <location>
        <begin position="79"/>
        <end position="164"/>
    </location>
</feature>
<dbReference type="Pfam" id="PF00288">
    <property type="entry name" value="GHMP_kinases_N"/>
    <property type="match status" value="1"/>
</dbReference>
<evidence type="ECO:0000313" key="12">
    <source>
        <dbReference type="Proteomes" id="UP001434337"/>
    </source>
</evidence>
<keyword evidence="3" id="KW-0547">Nucleotide-binding</keyword>
<dbReference type="PIRSF" id="PIRSF000530">
    <property type="entry name" value="Galactokinase"/>
    <property type="match status" value="1"/>
</dbReference>
<dbReference type="PANTHER" id="PTHR10457">
    <property type="entry name" value="MEVALONATE KINASE/GALACTOKINASE"/>
    <property type="match status" value="1"/>
</dbReference>
<dbReference type="InterPro" id="IPR014721">
    <property type="entry name" value="Ribsml_uS5_D2-typ_fold_subgr"/>
</dbReference>
<evidence type="ECO:0000256" key="5">
    <source>
        <dbReference type="ARBA" id="ARBA00022840"/>
    </source>
</evidence>
<dbReference type="Gene3D" id="3.30.70.890">
    <property type="entry name" value="GHMP kinase, C-terminal domain"/>
    <property type="match status" value="1"/>
</dbReference>
<dbReference type="EC" id="2.7.1.6" evidence="7"/>
<evidence type="ECO:0000256" key="6">
    <source>
        <dbReference type="ARBA" id="ARBA00023144"/>
    </source>
</evidence>
<feature type="domain" description="Galactokinase N-terminal" evidence="10">
    <location>
        <begin position="10"/>
        <end position="41"/>
    </location>
</feature>
<proteinExistence type="inferred from homology"/>
<gene>
    <name evidence="11" type="primary">galK</name>
    <name evidence="11" type="ORF">PCC79_09655</name>
</gene>
<dbReference type="InterPro" id="IPR006204">
    <property type="entry name" value="GHMP_kinase_N_dom"/>
</dbReference>
<name>A0ABZ3C3H6_9ACTN</name>